<dbReference type="Gene3D" id="1.10.840.10">
    <property type="entry name" value="Ras guanine-nucleotide exchange factors catalytic domain"/>
    <property type="match status" value="2"/>
</dbReference>
<dbReference type="GO" id="GO:0007265">
    <property type="term" value="P:Ras protein signal transduction"/>
    <property type="evidence" value="ECO:0007669"/>
    <property type="project" value="TreeGrafter"/>
</dbReference>
<dbReference type="Pfam" id="PF00617">
    <property type="entry name" value="RasGEF"/>
    <property type="match status" value="2"/>
</dbReference>
<dbReference type="PANTHER" id="PTHR23113">
    <property type="entry name" value="GUANINE NUCLEOTIDE EXCHANGE FACTOR"/>
    <property type="match status" value="1"/>
</dbReference>
<evidence type="ECO:0000313" key="3">
    <source>
        <dbReference type="EMBL" id="RCI06255.1"/>
    </source>
</evidence>
<dbReference type="SUPFAM" id="SSF48366">
    <property type="entry name" value="Ras GEF"/>
    <property type="match status" value="1"/>
</dbReference>
<dbReference type="InterPro" id="IPR001895">
    <property type="entry name" value="RASGEF_cat_dom"/>
</dbReference>
<reference evidence="3 4" key="1">
    <citation type="journal article" date="2018" name="G3 (Bethesda)">
        <title>Phylogenetic and Phylogenomic Definition of Rhizopus Species.</title>
        <authorList>
            <person name="Gryganskyi A.P."/>
            <person name="Golan J."/>
            <person name="Dolatabadi S."/>
            <person name="Mondo S."/>
            <person name="Robb S."/>
            <person name="Idnurm A."/>
            <person name="Muszewska A."/>
            <person name="Steczkiewicz K."/>
            <person name="Masonjones S."/>
            <person name="Liao H.L."/>
            <person name="Gajdeczka M.T."/>
            <person name="Anike F."/>
            <person name="Vuek A."/>
            <person name="Anishchenko I.M."/>
            <person name="Voigt K."/>
            <person name="de Hoog G.S."/>
            <person name="Smith M.E."/>
            <person name="Heitman J."/>
            <person name="Vilgalys R."/>
            <person name="Stajich J.E."/>
        </authorList>
    </citation>
    <scope>NUCLEOTIDE SEQUENCE [LARGE SCALE GENOMIC DNA]</scope>
    <source>
        <strain evidence="3 4">LSU 92-RS-03</strain>
    </source>
</reference>
<dbReference type="GO" id="GO:0005886">
    <property type="term" value="C:plasma membrane"/>
    <property type="evidence" value="ECO:0007669"/>
    <property type="project" value="TreeGrafter"/>
</dbReference>
<dbReference type="InterPro" id="IPR019804">
    <property type="entry name" value="Ras_G-nucl-exch_fac_CS"/>
</dbReference>
<comment type="caution">
    <text evidence="3">The sequence shown here is derived from an EMBL/GenBank/DDBJ whole genome shotgun (WGS) entry which is preliminary data.</text>
</comment>
<protein>
    <submittedName>
        <fullName evidence="3">Guanine nucleotide exchange factor lte1</fullName>
    </submittedName>
</protein>
<dbReference type="InterPro" id="IPR023578">
    <property type="entry name" value="Ras_GEF_dom_sf"/>
</dbReference>
<dbReference type="STRING" id="4846.A0A367KVP4"/>
<dbReference type="InterPro" id="IPR036964">
    <property type="entry name" value="RASGEF_cat_dom_sf"/>
</dbReference>
<dbReference type="InterPro" id="IPR008937">
    <property type="entry name" value="Ras-like_GEF"/>
</dbReference>
<feature type="non-terminal residue" evidence="3">
    <location>
        <position position="1"/>
    </location>
</feature>
<gene>
    <name evidence="3" type="primary">LTE1_3</name>
    <name evidence="3" type="ORF">CU098_004151</name>
</gene>
<dbReference type="OrthoDB" id="10254377at2759"/>
<accession>A0A367KVP4</accession>
<keyword evidence="1" id="KW-0344">Guanine-nucleotide releasing factor</keyword>
<dbReference type="SMART" id="SM00147">
    <property type="entry name" value="RasGEF"/>
    <property type="match status" value="1"/>
</dbReference>
<dbReference type="Proteomes" id="UP000253551">
    <property type="component" value="Unassembled WGS sequence"/>
</dbReference>
<proteinExistence type="predicted"/>
<dbReference type="GO" id="GO:0005085">
    <property type="term" value="F:guanyl-nucleotide exchange factor activity"/>
    <property type="evidence" value="ECO:0007669"/>
    <property type="project" value="UniProtKB-KW"/>
</dbReference>
<evidence type="ECO:0000256" key="1">
    <source>
        <dbReference type="ARBA" id="ARBA00022658"/>
    </source>
</evidence>
<dbReference type="PANTHER" id="PTHR23113:SF363">
    <property type="entry name" value="PROTEIN SON OF SEVENLESS"/>
    <property type="match status" value="1"/>
</dbReference>
<organism evidence="3 4">
    <name type="scientific">Rhizopus stolonifer</name>
    <name type="common">Rhizopus nigricans</name>
    <dbReference type="NCBI Taxonomy" id="4846"/>
    <lineage>
        <taxon>Eukaryota</taxon>
        <taxon>Fungi</taxon>
        <taxon>Fungi incertae sedis</taxon>
        <taxon>Mucoromycota</taxon>
        <taxon>Mucoromycotina</taxon>
        <taxon>Mucoromycetes</taxon>
        <taxon>Mucorales</taxon>
        <taxon>Mucorineae</taxon>
        <taxon>Rhizopodaceae</taxon>
        <taxon>Rhizopus</taxon>
    </lineage>
</organism>
<sequence>FCLIEKSVLLDINWEELVDIRWTKMPAGQYLQYEFQMGDDFGGGNITNPQPGIYSRTKRMKQQQERAQDGSERGIEKAIHRFNAVCQWVSSEIVQTNSIELRAKLIEKFIRLAKNWKYLRDSMTQVAEEHGESPTEIQVEKLNRSTMTIKLPFGGCIPFLGIYLSDLVFNTELPSYMTSSYKATRNQVENTVLSQPLVNFRKHRITASIIKKVLIFQGLARRYSFVQNTNDVLYSTCLQVVSLNTNEIQERSHHIES</sequence>
<dbReference type="AlphaFoldDB" id="A0A367KVP4"/>
<keyword evidence="4" id="KW-1185">Reference proteome</keyword>
<name>A0A367KVP4_RHIST</name>
<feature type="domain" description="Ras-GEF" evidence="2">
    <location>
        <begin position="1"/>
        <end position="257"/>
    </location>
</feature>
<evidence type="ECO:0000313" key="4">
    <source>
        <dbReference type="Proteomes" id="UP000253551"/>
    </source>
</evidence>
<dbReference type="EMBL" id="PJQM01000194">
    <property type="protein sequence ID" value="RCI06255.1"/>
    <property type="molecule type" value="Genomic_DNA"/>
</dbReference>
<dbReference type="PROSITE" id="PS00720">
    <property type="entry name" value="RASGEF"/>
    <property type="match status" value="1"/>
</dbReference>
<evidence type="ECO:0000259" key="2">
    <source>
        <dbReference type="SMART" id="SM00147"/>
    </source>
</evidence>